<evidence type="ECO:0000313" key="4">
    <source>
        <dbReference type="EMBL" id="QKE65724.1"/>
    </source>
</evidence>
<dbReference type="EMBL" id="CP053697">
    <property type="protein sequence ID" value="QKE65724.1"/>
    <property type="molecule type" value="Genomic_DNA"/>
</dbReference>
<evidence type="ECO:0000256" key="2">
    <source>
        <dbReference type="ARBA" id="ARBA00022729"/>
    </source>
</evidence>
<dbReference type="PANTHER" id="PTHR35936:SF25">
    <property type="entry name" value="ABC TRANSPORTER SUBSTRATE-BINDING PROTEIN"/>
    <property type="match status" value="1"/>
</dbReference>
<keyword evidence="2" id="KW-0732">Signal</keyword>
<feature type="domain" description="Solute-binding protein family 3/N-terminal" evidence="3">
    <location>
        <begin position="1"/>
        <end position="219"/>
    </location>
</feature>
<organism evidence="4 5">
    <name type="scientific">Aquipseudomonas campi</name>
    <dbReference type="NCBI Taxonomy" id="2731681"/>
    <lineage>
        <taxon>Bacteria</taxon>
        <taxon>Pseudomonadati</taxon>
        <taxon>Pseudomonadota</taxon>
        <taxon>Gammaproteobacteria</taxon>
        <taxon>Pseudomonadales</taxon>
        <taxon>Pseudomonadaceae</taxon>
        <taxon>Aquipseudomonas</taxon>
    </lineage>
</organism>
<dbReference type="SMART" id="SM00062">
    <property type="entry name" value="PBPb"/>
    <property type="match status" value="1"/>
</dbReference>
<sequence length="219" mass="24456">MLRANGEVGGIDIDLNRAALERLGCTVKLVKMPWARALRELELGRLDILPGAFRKPEREVYAHFSGAVLKPSRNILFMHQDALARWPVSDLLELQNTTFRLGAQIDVSYGPVYQQLMADADFASRVSFTTSRANLWQMVKKRRIDGVIADESTGLYETQQLGLDDSIQPTAVVVSAEAAEVAFSKKSNTAEFVQSYAQVLRQLVEDGSYDRIVQSYLSD</sequence>
<proteinExistence type="inferred from homology"/>
<dbReference type="Gene3D" id="3.40.190.10">
    <property type="entry name" value="Periplasmic binding protein-like II"/>
    <property type="match status" value="2"/>
</dbReference>
<name>A0A6M8FA34_9GAMM</name>
<dbReference type="InterPro" id="IPR001638">
    <property type="entry name" value="Solute-binding_3/MltF_N"/>
</dbReference>
<protein>
    <submittedName>
        <fullName evidence="4">Transporter substrate-binding domain-containing protein</fullName>
    </submittedName>
</protein>
<gene>
    <name evidence="4" type="ORF">HNE05_11770</name>
</gene>
<dbReference type="SUPFAM" id="SSF53850">
    <property type="entry name" value="Periplasmic binding protein-like II"/>
    <property type="match status" value="1"/>
</dbReference>
<evidence type="ECO:0000313" key="5">
    <source>
        <dbReference type="Proteomes" id="UP000501379"/>
    </source>
</evidence>
<evidence type="ECO:0000259" key="3">
    <source>
        <dbReference type="SMART" id="SM00062"/>
    </source>
</evidence>
<keyword evidence="5" id="KW-1185">Reference proteome</keyword>
<accession>A0A6M8FA34</accession>
<comment type="similarity">
    <text evidence="1">Belongs to the bacterial solute-binding protein 3 family.</text>
</comment>
<dbReference type="AlphaFoldDB" id="A0A6M8FA34"/>
<reference evidence="4" key="1">
    <citation type="submission" date="2020-07" db="EMBL/GenBank/DDBJ databases">
        <title>Nitrate ammonifying Pseudomonas campi sp. nov. isolated from German agricultural grassland.</title>
        <authorList>
            <person name="Timsy T."/>
            <person name="Ulrich A."/>
            <person name="Spanner T."/>
            <person name="Foesel B."/>
            <person name="Kolb S."/>
            <person name="Horn M.A."/>
            <person name="Behrendt U."/>
        </authorList>
    </citation>
    <scope>NUCLEOTIDE SEQUENCE</scope>
    <source>
        <strain evidence="4">S1-A32-2</strain>
    </source>
</reference>
<dbReference type="PANTHER" id="PTHR35936">
    <property type="entry name" value="MEMBRANE-BOUND LYTIC MUREIN TRANSGLYCOSYLASE F"/>
    <property type="match status" value="1"/>
</dbReference>
<evidence type="ECO:0000256" key="1">
    <source>
        <dbReference type="ARBA" id="ARBA00010333"/>
    </source>
</evidence>
<dbReference type="Pfam" id="PF00497">
    <property type="entry name" value="SBP_bac_3"/>
    <property type="match status" value="1"/>
</dbReference>
<dbReference type="KEGG" id="pcam:HNE05_11770"/>
<dbReference type="Proteomes" id="UP000501379">
    <property type="component" value="Chromosome"/>
</dbReference>